<gene>
    <name evidence="3" type="ORF">ABAZ39_05570</name>
</gene>
<sequence>MDMTHRTALPTQFPAKRPPAALVAALIAGMCAAFAGLFPLPALAQRWQLDYRVHVGGVAVLDARAELILTEGRYSVQVNAATDGFLGRLFPWETQSLSVGTVGPDGVAPIRHTQSGVLRGSPRTVTLDYGPGGRVRTQVSPPPEEEDRDPVPEDLTRQTRDPLSGVVELLLAGLHGEGCQRTVPIYDGRRRYDMIFTDRGMTTVGASRHSVFSGAARQCRVSHKPIAGYERTPRQPFWQRGGGREERPPVDLWIAPVEGAGPPLPVRLETDSGFGGVVVHLIAARKTDQTAERPAEPAPSPLR</sequence>
<evidence type="ECO:0000256" key="2">
    <source>
        <dbReference type="SAM" id="Phobius"/>
    </source>
</evidence>
<reference evidence="3 4" key="1">
    <citation type="journal article" date="2014" name="Genome Announc.">
        <title>Complete Genome Sequence of the Model Rhizosphere Strain Azospirillum brasilense Az39, Successfully Applied in Agriculture.</title>
        <authorList>
            <person name="Rivera D."/>
            <person name="Revale S."/>
            <person name="Molina R."/>
            <person name="Gualpa J."/>
            <person name="Puente M."/>
            <person name="Maroniche G."/>
            <person name="Paris G."/>
            <person name="Baker D."/>
            <person name="Clavijo B."/>
            <person name="McLay K."/>
            <person name="Spaepen S."/>
            <person name="Perticari A."/>
            <person name="Vazquez M."/>
            <person name="Wisniewski-Dye F."/>
            <person name="Watkins C."/>
            <person name="Martinez-Abarca F."/>
            <person name="Vanderleyden J."/>
            <person name="Cassan F."/>
        </authorList>
    </citation>
    <scope>NUCLEOTIDE SEQUENCE [LARGE SCALE GENOMIC DNA]</scope>
    <source>
        <strain evidence="3 4">Az39</strain>
    </source>
</reference>
<proteinExistence type="predicted"/>
<keyword evidence="2" id="KW-0472">Membrane</keyword>
<dbReference type="Proteomes" id="UP000027186">
    <property type="component" value="Chromosome"/>
</dbReference>
<feature type="transmembrane region" description="Helical" evidence="2">
    <location>
        <begin position="20"/>
        <end position="44"/>
    </location>
</feature>
<feature type="region of interest" description="Disordered" evidence="1">
    <location>
        <begin position="128"/>
        <end position="158"/>
    </location>
</feature>
<evidence type="ECO:0000256" key="1">
    <source>
        <dbReference type="SAM" id="MobiDB-lite"/>
    </source>
</evidence>
<dbReference type="Pfam" id="PF11306">
    <property type="entry name" value="DUF3108"/>
    <property type="match status" value="1"/>
</dbReference>
<dbReference type="EMBL" id="CP007793">
    <property type="protein sequence ID" value="AIB11488.1"/>
    <property type="molecule type" value="Genomic_DNA"/>
</dbReference>
<evidence type="ECO:0008006" key="5">
    <source>
        <dbReference type="Google" id="ProtNLM"/>
    </source>
</evidence>
<keyword evidence="2" id="KW-1133">Transmembrane helix</keyword>
<dbReference type="InterPro" id="IPR021457">
    <property type="entry name" value="DUF3108"/>
</dbReference>
<keyword evidence="2" id="KW-0812">Transmembrane</keyword>
<dbReference type="AlphaFoldDB" id="A0A060DKJ2"/>
<accession>A0A060DKJ2</accession>
<evidence type="ECO:0000313" key="3">
    <source>
        <dbReference type="EMBL" id="AIB11488.1"/>
    </source>
</evidence>
<organism evidence="3 4">
    <name type="scientific">Azospirillum argentinense</name>
    <dbReference type="NCBI Taxonomy" id="2970906"/>
    <lineage>
        <taxon>Bacteria</taxon>
        <taxon>Pseudomonadati</taxon>
        <taxon>Pseudomonadota</taxon>
        <taxon>Alphaproteobacteria</taxon>
        <taxon>Rhodospirillales</taxon>
        <taxon>Azospirillaceae</taxon>
        <taxon>Azospirillum</taxon>
    </lineage>
</organism>
<protein>
    <recommendedName>
        <fullName evidence="5">DUF3108 domain-containing protein</fullName>
    </recommendedName>
</protein>
<evidence type="ECO:0000313" key="4">
    <source>
        <dbReference type="Proteomes" id="UP000027186"/>
    </source>
</evidence>
<dbReference type="KEGG" id="abq:ABAZ39_05570"/>
<name>A0A060DKJ2_9PROT</name>
<feature type="compositionally biased region" description="Basic and acidic residues" evidence="1">
    <location>
        <begin position="149"/>
        <end position="158"/>
    </location>
</feature>